<dbReference type="EMBL" id="BPLR01002966">
    <property type="protein sequence ID" value="GIX79735.1"/>
    <property type="molecule type" value="Genomic_DNA"/>
</dbReference>
<sequence>MLTIFPTGLCTALTTTLNQVPIDEYFERHRTTAGGLAFSGGCVGAFLFPVVLEALISHYGMNGAFMGMGIILLIVIPAALTLRHPPWRKENPSAKKKPDKGKPSTYNTFPVSGVLNKSLDSVLSNSNRFGVESSITFKETPKDVSTKSSNLLDGSSGDITYKGLNLSDRSSKSKHLNFTVLRQNSEMVYQLFSLTMPPEAMLQDSILDTSPIVNELEELHKFLVKTRKPKIRPMDIGVIMDELTRSVHIVQVTNQTTPNDDDDSEPASYEDNPRWFFMATKLKELCETYNEEDIVHYFPPQLHDTLLKILDILKEMNRLIRATSLEQAVESITKNNASNVIDIPTRQQRLSISSNGRKKKKEHSNSFLEHIMTAIRLHKNPAFLLISMCRGVFMLTFIPMVTIVVDFAIDKGLTKDTGKYVIATLSLGDLVGRLCLGWITDSGCLGLPAYMVLAMLLLGCSTATLPFAHSEVSLFPAVLIFGMLQGSLFIRHQVLISRYMGSHEQTIGMGFINLLSGVLGFVIPYYLNNDFQNQLAEKRRILKVHQKFYSFVQIYWLCEDVLREEPTRAVK</sequence>
<feature type="transmembrane region" description="Helical" evidence="2">
    <location>
        <begin position="64"/>
        <end position="82"/>
    </location>
</feature>
<dbReference type="PANTHER" id="PTHR11360">
    <property type="entry name" value="MONOCARBOXYLATE TRANSPORTER"/>
    <property type="match status" value="1"/>
</dbReference>
<dbReference type="Proteomes" id="UP001054945">
    <property type="component" value="Unassembled WGS sequence"/>
</dbReference>
<proteinExistence type="predicted"/>
<evidence type="ECO:0008006" key="5">
    <source>
        <dbReference type="Google" id="ProtNLM"/>
    </source>
</evidence>
<dbReference type="SUPFAM" id="SSF103473">
    <property type="entry name" value="MFS general substrate transporter"/>
    <property type="match status" value="1"/>
</dbReference>
<comment type="caution">
    <text evidence="3">The sequence shown here is derived from an EMBL/GenBank/DDBJ whole genome shotgun (WGS) entry which is preliminary data.</text>
</comment>
<accession>A0AAV4N4J3</accession>
<dbReference type="AlphaFoldDB" id="A0AAV4N4J3"/>
<evidence type="ECO:0000313" key="4">
    <source>
        <dbReference type="Proteomes" id="UP001054945"/>
    </source>
</evidence>
<dbReference type="InterPro" id="IPR036259">
    <property type="entry name" value="MFS_trans_sf"/>
</dbReference>
<feature type="transmembrane region" description="Helical" evidence="2">
    <location>
        <begin position="382"/>
        <end position="408"/>
    </location>
</feature>
<dbReference type="InterPro" id="IPR050327">
    <property type="entry name" value="Proton-linked_MCT"/>
</dbReference>
<dbReference type="InterPro" id="IPR011701">
    <property type="entry name" value="MFS"/>
</dbReference>
<feature type="region of interest" description="Disordered" evidence="1">
    <location>
        <begin position="87"/>
        <end position="109"/>
    </location>
</feature>
<evidence type="ECO:0000256" key="2">
    <source>
        <dbReference type="SAM" id="Phobius"/>
    </source>
</evidence>
<dbReference type="GO" id="GO:0008028">
    <property type="term" value="F:monocarboxylic acid transmembrane transporter activity"/>
    <property type="evidence" value="ECO:0007669"/>
    <property type="project" value="TreeGrafter"/>
</dbReference>
<evidence type="ECO:0000313" key="3">
    <source>
        <dbReference type="EMBL" id="GIX79735.1"/>
    </source>
</evidence>
<name>A0AAV4N4J3_CAEEX</name>
<keyword evidence="2" id="KW-1133">Transmembrane helix</keyword>
<organism evidence="3 4">
    <name type="scientific">Caerostris extrusa</name>
    <name type="common">Bark spider</name>
    <name type="synonym">Caerostris bankana</name>
    <dbReference type="NCBI Taxonomy" id="172846"/>
    <lineage>
        <taxon>Eukaryota</taxon>
        <taxon>Metazoa</taxon>
        <taxon>Ecdysozoa</taxon>
        <taxon>Arthropoda</taxon>
        <taxon>Chelicerata</taxon>
        <taxon>Arachnida</taxon>
        <taxon>Araneae</taxon>
        <taxon>Araneomorphae</taxon>
        <taxon>Entelegynae</taxon>
        <taxon>Araneoidea</taxon>
        <taxon>Araneidae</taxon>
        <taxon>Caerostris</taxon>
    </lineage>
</organism>
<keyword evidence="4" id="KW-1185">Reference proteome</keyword>
<protein>
    <recommendedName>
        <fullName evidence="5">Monocarboxylate transporter</fullName>
    </recommendedName>
</protein>
<feature type="transmembrane region" description="Helical" evidence="2">
    <location>
        <begin position="474"/>
        <end position="494"/>
    </location>
</feature>
<gene>
    <name evidence="3" type="primary">AVEN_2103_1</name>
    <name evidence="3" type="ORF">CEXT_480651</name>
</gene>
<feature type="transmembrane region" description="Helical" evidence="2">
    <location>
        <begin position="506"/>
        <end position="527"/>
    </location>
</feature>
<dbReference type="Pfam" id="PF07690">
    <property type="entry name" value="MFS_1"/>
    <property type="match status" value="2"/>
</dbReference>
<keyword evidence="2" id="KW-0472">Membrane</keyword>
<dbReference type="PANTHER" id="PTHR11360:SF303">
    <property type="entry name" value="MAJOR FACILITATOR SUPERFAMILY (MFS) PROFILE DOMAIN-CONTAINING PROTEIN"/>
    <property type="match status" value="1"/>
</dbReference>
<reference evidence="3 4" key="1">
    <citation type="submission" date="2021-06" db="EMBL/GenBank/DDBJ databases">
        <title>Caerostris extrusa draft genome.</title>
        <authorList>
            <person name="Kono N."/>
            <person name="Arakawa K."/>
        </authorList>
    </citation>
    <scope>NUCLEOTIDE SEQUENCE [LARGE SCALE GENOMIC DNA]</scope>
</reference>
<dbReference type="Gene3D" id="1.20.1250.20">
    <property type="entry name" value="MFS general substrate transporter like domains"/>
    <property type="match status" value="2"/>
</dbReference>
<feature type="transmembrane region" description="Helical" evidence="2">
    <location>
        <begin position="33"/>
        <end position="52"/>
    </location>
</feature>
<keyword evidence="2" id="KW-0812">Transmembrane</keyword>
<feature type="transmembrane region" description="Helical" evidence="2">
    <location>
        <begin position="447"/>
        <end position="468"/>
    </location>
</feature>
<evidence type="ECO:0000256" key="1">
    <source>
        <dbReference type="SAM" id="MobiDB-lite"/>
    </source>
</evidence>